<dbReference type="AlphaFoldDB" id="A0A9X3TP80"/>
<proteinExistence type="predicted"/>
<comment type="caution">
    <text evidence="2">The sequence shown here is derived from an EMBL/GenBank/DDBJ whole genome shotgun (WGS) entry which is preliminary data.</text>
</comment>
<evidence type="ECO:0000313" key="2">
    <source>
        <dbReference type="EMBL" id="MDA5108217.1"/>
    </source>
</evidence>
<keyword evidence="3" id="KW-1185">Reference proteome</keyword>
<evidence type="ECO:0000313" key="3">
    <source>
        <dbReference type="Proteomes" id="UP001151071"/>
    </source>
</evidence>
<keyword evidence="1" id="KW-0812">Transmembrane</keyword>
<protein>
    <submittedName>
        <fullName evidence="2">Uncharacterized protein</fullName>
    </submittedName>
</protein>
<dbReference type="RefSeq" id="WP_271139833.1">
    <property type="nucleotide sequence ID" value="NZ_JAPYYP010000006.1"/>
</dbReference>
<keyword evidence="1" id="KW-1133">Transmembrane helix</keyword>
<feature type="transmembrane region" description="Helical" evidence="1">
    <location>
        <begin position="41"/>
        <end position="58"/>
    </location>
</feature>
<keyword evidence="1" id="KW-0472">Membrane</keyword>
<sequence>MMSVDGILILIMLIIPAWEFGGPLIGLLISGYLSFLFGIRIWLIMAVTFLVTFCYFQLRFSEYTMFNSWPIIACMAFHSAWSAALLIWLFGKAARAVKKKRRPDS</sequence>
<evidence type="ECO:0000256" key="1">
    <source>
        <dbReference type="SAM" id="Phobius"/>
    </source>
</evidence>
<name>A0A9X3TP80_9BACL</name>
<feature type="transmembrane region" description="Helical" evidence="1">
    <location>
        <begin position="6"/>
        <end position="29"/>
    </location>
</feature>
<accession>A0A9X3TP80</accession>
<feature type="transmembrane region" description="Helical" evidence="1">
    <location>
        <begin position="70"/>
        <end position="91"/>
    </location>
</feature>
<dbReference type="EMBL" id="JAPYYP010000006">
    <property type="protein sequence ID" value="MDA5108217.1"/>
    <property type="molecule type" value="Genomic_DNA"/>
</dbReference>
<organism evidence="2 3">
    <name type="scientific">Brevibacillus thermoruber</name>
    <dbReference type="NCBI Taxonomy" id="33942"/>
    <lineage>
        <taxon>Bacteria</taxon>
        <taxon>Bacillati</taxon>
        <taxon>Bacillota</taxon>
        <taxon>Bacilli</taxon>
        <taxon>Bacillales</taxon>
        <taxon>Paenibacillaceae</taxon>
        <taxon>Brevibacillus</taxon>
    </lineage>
</organism>
<dbReference type="Proteomes" id="UP001151071">
    <property type="component" value="Unassembled WGS sequence"/>
</dbReference>
<reference evidence="2" key="1">
    <citation type="submission" date="2022-12" db="EMBL/GenBank/DDBJ databases">
        <title>Draft genome sequence of the thermophilic strain Brevibacillus thermoruber HT42, isolated from Los Humeros, Puebla, Mexico, with biotechnological potential.</title>
        <authorList>
            <person name="Lara Sanchez J."/>
            <person name="Solis Palacios R."/>
            <person name="Bustos Baena A.S."/>
            <person name="Ruz Baez A.E."/>
            <person name="Espinosa Luna G."/>
            <person name="Oliart Ros R.M."/>
        </authorList>
    </citation>
    <scope>NUCLEOTIDE SEQUENCE</scope>
    <source>
        <strain evidence="2">HT42</strain>
    </source>
</reference>
<gene>
    <name evidence="2" type="ORF">O3V59_07580</name>
</gene>